<accession>A0A0L6U997</accession>
<dbReference type="Proteomes" id="UP000037035">
    <property type="component" value="Unassembled WGS sequence"/>
</dbReference>
<comment type="caution">
    <text evidence="1">The sequence shown here is derived from an EMBL/GenBank/DDBJ whole genome shotgun (WGS) entry which is preliminary data.</text>
</comment>
<name>A0A0L6U997_9BASI</name>
<dbReference type="OrthoDB" id="78198at2759"/>
<dbReference type="EMBL" id="LAVV01014355">
    <property type="protein sequence ID" value="KNZ44837.1"/>
    <property type="molecule type" value="Genomic_DNA"/>
</dbReference>
<keyword evidence="2" id="KW-1185">Reference proteome</keyword>
<proteinExistence type="predicted"/>
<evidence type="ECO:0000313" key="1">
    <source>
        <dbReference type="EMBL" id="KNZ44837.1"/>
    </source>
</evidence>
<reference evidence="1 2" key="1">
    <citation type="submission" date="2015-08" db="EMBL/GenBank/DDBJ databases">
        <title>Next Generation Sequencing and Analysis of the Genome of Puccinia sorghi L Schw, the Causal Agent of Maize Common Rust.</title>
        <authorList>
            <person name="Rochi L."/>
            <person name="Burguener G."/>
            <person name="Darino M."/>
            <person name="Turjanski A."/>
            <person name="Kreff E."/>
            <person name="Dieguez M.J."/>
            <person name="Sacco F."/>
        </authorList>
    </citation>
    <scope>NUCLEOTIDE SEQUENCE [LARGE SCALE GENOMIC DNA]</scope>
    <source>
        <strain evidence="1 2">RO10H11247</strain>
    </source>
</reference>
<organism evidence="1 2">
    <name type="scientific">Puccinia sorghi</name>
    <dbReference type="NCBI Taxonomy" id="27349"/>
    <lineage>
        <taxon>Eukaryota</taxon>
        <taxon>Fungi</taxon>
        <taxon>Dikarya</taxon>
        <taxon>Basidiomycota</taxon>
        <taxon>Pucciniomycotina</taxon>
        <taxon>Pucciniomycetes</taxon>
        <taxon>Pucciniales</taxon>
        <taxon>Pucciniaceae</taxon>
        <taxon>Puccinia</taxon>
    </lineage>
</organism>
<protein>
    <submittedName>
        <fullName evidence="1">Uncharacterized protein</fullName>
    </submittedName>
</protein>
<gene>
    <name evidence="1" type="ORF">VP01_8776g1</name>
</gene>
<sequence length="99" mass="11400">MVTGQQGCNRINSCLGPFGKTMPIKTLQMYLTQAALPGHPWAFSAWTHMRQIENYWDFVMVMGVNVWTFEAILVPFSTVCHKLIDALWIQQVDWPVMIL</sequence>
<evidence type="ECO:0000313" key="2">
    <source>
        <dbReference type="Proteomes" id="UP000037035"/>
    </source>
</evidence>
<dbReference type="AlphaFoldDB" id="A0A0L6U997"/>
<dbReference type="VEuPathDB" id="FungiDB:VP01_8776g1"/>